<feature type="transmembrane region" description="Helical" evidence="1">
    <location>
        <begin position="63"/>
        <end position="85"/>
    </location>
</feature>
<accession>A0ABP3JGU2</accession>
<name>A0ABP3JGU2_9BACI</name>
<proteinExistence type="predicted"/>
<dbReference type="EMBL" id="BAAACZ010000003">
    <property type="protein sequence ID" value="GAA0451056.1"/>
    <property type="molecule type" value="Genomic_DNA"/>
</dbReference>
<evidence type="ECO:0008006" key="4">
    <source>
        <dbReference type="Google" id="ProtNLM"/>
    </source>
</evidence>
<keyword evidence="1" id="KW-0812">Transmembrane</keyword>
<dbReference type="Proteomes" id="UP001500740">
    <property type="component" value="Unassembled WGS sequence"/>
</dbReference>
<feature type="transmembrane region" description="Helical" evidence="1">
    <location>
        <begin position="180"/>
        <end position="196"/>
    </location>
</feature>
<gene>
    <name evidence="2" type="ORF">GCM10008935_01930</name>
</gene>
<organism evidence="2 3">
    <name type="scientific">Alkalibacillus silvisoli</name>
    <dbReference type="NCBI Taxonomy" id="392823"/>
    <lineage>
        <taxon>Bacteria</taxon>
        <taxon>Bacillati</taxon>
        <taxon>Bacillota</taxon>
        <taxon>Bacilli</taxon>
        <taxon>Bacillales</taxon>
        <taxon>Bacillaceae</taxon>
        <taxon>Alkalibacillus</taxon>
    </lineage>
</organism>
<feature type="transmembrane region" description="Helical" evidence="1">
    <location>
        <begin position="147"/>
        <end position="168"/>
    </location>
</feature>
<dbReference type="RefSeq" id="WP_343781177.1">
    <property type="nucleotide sequence ID" value="NZ_BAAACZ010000003.1"/>
</dbReference>
<feature type="transmembrane region" description="Helical" evidence="1">
    <location>
        <begin position="216"/>
        <end position="237"/>
    </location>
</feature>
<protein>
    <recommendedName>
        <fullName evidence="4">ABC transporter permease</fullName>
    </recommendedName>
</protein>
<keyword evidence="1" id="KW-1133">Transmembrane helix</keyword>
<feature type="transmembrane region" description="Helical" evidence="1">
    <location>
        <begin position="105"/>
        <end position="127"/>
    </location>
</feature>
<feature type="transmembrane region" description="Helical" evidence="1">
    <location>
        <begin position="23"/>
        <end position="43"/>
    </location>
</feature>
<keyword evidence="1" id="KW-0472">Membrane</keyword>
<evidence type="ECO:0000313" key="3">
    <source>
        <dbReference type="Proteomes" id="UP001500740"/>
    </source>
</evidence>
<reference evidence="3" key="1">
    <citation type="journal article" date="2019" name="Int. J. Syst. Evol. Microbiol.">
        <title>The Global Catalogue of Microorganisms (GCM) 10K type strain sequencing project: providing services to taxonomists for standard genome sequencing and annotation.</title>
        <authorList>
            <consortium name="The Broad Institute Genomics Platform"/>
            <consortium name="The Broad Institute Genome Sequencing Center for Infectious Disease"/>
            <person name="Wu L."/>
            <person name="Ma J."/>
        </authorList>
    </citation>
    <scope>NUCLEOTIDE SEQUENCE [LARGE SCALE GENOMIC DNA]</scope>
    <source>
        <strain evidence="3">JCM 14193</strain>
    </source>
</reference>
<evidence type="ECO:0000313" key="2">
    <source>
        <dbReference type="EMBL" id="GAA0451056.1"/>
    </source>
</evidence>
<comment type="caution">
    <text evidence="2">The sequence shown here is derived from an EMBL/GenBank/DDBJ whole genome shotgun (WGS) entry which is preliminary data.</text>
</comment>
<sequence>MSLTEVKPYDVVKKQSRLKINGFVRVFTSLVIAHLVAMVLSYNGTGSMGGSANGGMFNYRFNLISGDMIFIFTLIWAAVIPYGLVKDEQRDIDFTFVSNRLTNHLSNFVFLALMSLFGAIMTLGTSLLFKTLVYLLNSNVSVHTSYAFFDIFIAIAVMFMYILLLASLGYAVSLMMNTHVIMKVVVPVTIFGLAFLDPVHGTFSSMFQFYVFESSLILLSIKVIFTVIALFGVILLVSNRWEVRA</sequence>
<keyword evidence="3" id="KW-1185">Reference proteome</keyword>
<evidence type="ECO:0000256" key="1">
    <source>
        <dbReference type="SAM" id="Phobius"/>
    </source>
</evidence>